<dbReference type="EMBL" id="JBGFUD010007962">
    <property type="protein sequence ID" value="MFH4981828.1"/>
    <property type="molecule type" value="Genomic_DNA"/>
</dbReference>
<gene>
    <name evidence="2" type="ORF">AB6A40_008537</name>
</gene>
<reference evidence="2 3" key="1">
    <citation type="submission" date="2024-08" db="EMBL/GenBank/DDBJ databases">
        <title>Gnathostoma spinigerum genome.</title>
        <authorList>
            <person name="Gonzalez-Bertolin B."/>
            <person name="Monzon S."/>
            <person name="Zaballos A."/>
            <person name="Jimenez P."/>
            <person name="Dekumyoy P."/>
            <person name="Varona S."/>
            <person name="Cuesta I."/>
            <person name="Sumanam S."/>
            <person name="Adisakwattana P."/>
            <person name="Gasser R.B."/>
            <person name="Hernandez-Gonzalez A."/>
            <person name="Young N.D."/>
            <person name="Perteguer M.J."/>
        </authorList>
    </citation>
    <scope>NUCLEOTIDE SEQUENCE [LARGE SCALE GENOMIC DNA]</scope>
    <source>
        <strain evidence="2">AL3</strain>
        <tissue evidence="2">Liver</tissue>
    </source>
</reference>
<keyword evidence="1" id="KW-1133">Transmembrane helix</keyword>
<keyword evidence="3" id="KW-1185">Reference proteome</keyword>
<evidence type="ECO:0000313" key="3">
    <source>
        <dbReference type="Proteomes" id="UP001608902"/>
    </source>
</evidence>
<keyword evidence="1" id="KW-0472">Membrane</keyword>
<feature type="transmembrane region" description="Helical" evidence="1">
    <location>
        <begin position="165"/>
        <end position="187"/>
    </location>
</feature>
<name>A0ABD6EPN6_9BILA</name>
<dbReference type="PANTHER" id="PTHR21824:SF3">
    <property type="entry name" value="DUF5683 DOMAIN-CONTAINING PROTEIN"/>
    <property type="match status" value="1"/>
</dbReference>
<comment type="caution">
    <text evidence="2">The sequence shown here is derived from an EMBL/GenBank/DDBJ whole genome shotgun (WGS) entry which is preliminary data.</text>
</comment>
<protein>
    <recommendedName>
        <fullName evidence="4">Calcium uniporter protein</fullName>
    </recommendedName>
</protein>
<dbReference type="InterPro" id="IPR026620">
    <property type="entry name" value="TMEM177"/>
</dbReference>
<organism evidence="2 3">
    <name type="scientific">Gnathostoma spinigerum</name>
    <dbReference type="NCBI Taxonomy" id="75299"/>
    <lineage>
        <taxon>Eukaryota</taxon>
        <taxon>Metazoa</taxon>
        <taxon>Ecdysozoa</taxon>
        <taxon>Nematoda</taxon>
        <taxon>Chromadorea</taxon>
        <taxon>Rhabditida</taxon>
        <taxon>Spirurina</taxon>
        <taxon>Gnathostomatomorpha</taxon>
        <taxon>Gnathostomatoidea</taxon>
        <taxon>Gnathostomatidae</taxon>
        <taxon>Gnathostoma</taxon>
    </lineage>
</organism>
<feature type="transmembrane region" description="Helical" evidence="1">
    <location>
        <begin position="193"/>
        <end position="212"/>
    </location>
</feature>
<accession>A0ABD6EPN6</accession>
<proteinExistence type="predicted"/>
<evidence type="ECO:0008006" key="4">
    <source>
        <dbReference type="Google" id="ProtNLM"/>
    </source>
</evidence>
<dbReference type="Proteomes" id="UP001608902">
    <property type="component" value="Unassembled WGS sequence"/>
</dbReference>
<dbReference type="PANTHER" id="PTHR21824">
    <property type="entry name" value="TRANSMEMBRANE PROTEIN 177"/>
    <property type="match status" value="1"/>
</dbReference>
<keyword evidence="1" id="KW-0812">Transmembrane</keyword>
<evidence type="ECO:0000313" key="2">
    <source>
        <dbReference type="EMBL" id="MFH4981828.1"/>
    </source>
</evidence>
<sequence length="306" mass="35296">MLSGTHWTKQVFLCAIPAFPIGYLCVHSFRMKNILSWLYIDRLDIQIPDHISSMVESELERVPNLRKANLTVTFTDRIDPRTFGGFFIRQGAEIQLPLRVCLSDLQDVSKLGKFIEFDAGILRKKKQVSIDSPHAQNILSDFILSENACRFLIQRELRRANSGKIFCMPIILWIAAFGLSFMIFSVVSTLADPIVALFFSYVVALTTFYSCYRNFVIFSESKLDTETCESSASYTEGAIDYFRSSMRFNQSLRLMCMDAIEYYKENGDRSSDWLPYSRRLQRIRNIANSHHFEDTDFKTVSDTESC</sequence>
<evidence type="ECO:0000256" key="1">
    <source>
        <dbReference type="SAM" id="Phobius"/>
    </source>
</evidence>
<dbReference type="AlphaFoldDB" id="A0ABD6EPN6"/>
<feature type="transmembrane region" description="Helical" evidence="1">
    <location>
        <begin position="6"/>
        <end position="26"/>
    </location>
</feature>